<dbReference type="AlphaFoldDB" id="A0A0G0PMG7"/>
<dbReference type="SUPFAM" id="SSF48371">
    <property type="entry name" value="ARM repeat"/>
    <property type="match status" value="1"/>
</dbReference>
<dbReference type="Gene3D" id="1.25.10.90">
    <property type="match status" value="1"/>
</dbReference>
<dbReference type="EMBL" id="LBVO01000004">
    <property type="protein sequence ID" value="KKQ90506.1"/>
    <property type="molecule type" value="Genomic_DNA"/>
</dbReference>
<dbReference type="Proteomes" id="UP000033934">
    <property type="component" value="Unassembled WGS sequence"/>
</dbReference>
<dbReference type="PANTHER" id="PTHR34070:SF1">
    <property type="entry name" value="DNA ALKYLATION REPAIR PROTEIN"/>
    <property type="match status" value="1"/>
</dbReference>
<evidence type="ECO:0000313" key="2">
    <source>
        <dbReference type="Proteomes" id="UP000033934"/>
    </source>
</evidence>
<evidence type="ECO:0000313" key="1">
    <source>
        <dbReference type="EMBL" id="KKQ90506.1"/>
    </source>
</evidence>
<sequence length="253" mass="29613">MSSLSSLTKAELRKYVDTKFQAGASRFFKEEIQVLGVRSPQVKLVAAKFWPEVKKLPKDQIFTICEELWQNGFIEETFVAINWTNRLLKKLGKADFIRFTNWIDQYVNNWASCDIFCTHAVGYLVQKYPELFTELKTWTKSKNRWFRRAAAVSLIYPLHHPFFSSKSSILPIPPTLPISLLNQVFQIADSLFSDPDNLVQKGYGWMLKEASKIWPQEIFKYVFDRRDKMPRTALRYAIEKLPKDLKLKAMSKN</sequence>
<accession>A0A0G0PMG7</accession>
<protein>
    <recommendedName>
        <fullName evidence="3">DNA alkylation repair enzyme</fullName>
    </recommendedName>
</protein>
<evidence type="ECO:0008006" key="3">
    <source>
        <dbReference type="Google" id="ProtNLM"/>
    </source>
</evidence>
<proteinExistence type="predicted"/>
<dbReference type="PANTHER" id="PTHR34070">
    <property type="entry name" value="ARMADILLO-TYPE FOLD"/>
    <property type="match status" value="1"/>
</dbReference>
<gene>
    <name evidence="1" type="ORF">UT11_C0004G0008</name>
</gene>
<dbReference type="Pfam" id="PF08713">
    <property type="entry name" value="DNA_alkylation"/>
    <property type="match status" value="1"/>
</dbReference>
<dbReference type="InterPro" id="IPR014825">
    <property type="entry name" value="DNA_alkylation"/>
</dbReference>
<dbReference type="CDD" id="cd06561">
    <property type="entry name" value="AlkD_like"/>
    <property type="match status" value="1"/>
</dbReference>
<name>A0A0G0PMG7_9BACT</name>
<comment type="caution">
    <text evidence="1">The sequence shown here is derived from an EMBL/GenBank/DDBJ whole genome shotgun (WGS) entry which is preliminary data.</text>
</comment>
<reference evidence="1 2" key="1">
    <citation type="journal article" date="2015" name="Nature">
        <title>rRNA introns, odd ribosomes, and small enigmatic genomes across a large radiation of phyla.</title>
        <authorList>
            <person name="Brown C.T."/>
            <person name="Hug L.A."/>
            <person name="Thomas B.C."/>
            <person name="Sharon I."/>
            <person name="Castelle C.J."/>
            <person name="Singh A."/>
            <person name="Wilkins M.J."/>
            <person name="Williams K.H."/>
            <person name="Banfield J.F."/>
        </authorList>
    </citation>
    <scope>NUCLEOTIDE SEQUENCE [LARGE SCALE GENOMIC DNA]</scope>
</reference>
<dbReference type="InterPro" id="IPR016024">
    <property type="entry name" value="ARM-type_fold"/>
</dbReference>
<organism evidence="1 2">
    <name type="scientific">Berkelbacteria bacterium GW2011_GWA2_38_9</name>
    <dbReference type="NCBI Taxonomy" id="1618334"/>
    <lineage>
        <taxon>Bacteria</taxon>
        <taxon>Candidatus Berkelbacteria</taxon>
    </lineage>
</organism>